<reference evidence="3" key="1">
    <citation type="journal article" date="2020" name="Stud. Mycol.">
        <title>101 Dothideomycetes genomes: a test case for predicting lifestyles and emergence of pathogens.</title>
        <authorList>
            <person name="Haridas S."/>
            <person name="Albert R."/>
            <person name="Binder M."/>
            <person name="Bloem J."/>
            <person name="Labutti K."/>
            <person name="Salamov A."/>
            <person name="Andreopoulos B."/>
            <person name="Baker S."/>
            <person name="Barry K."/>
            <person name="Bills G."/>
            <person name="Bluhm B."/>
            <person name="Cannon C."/>
            <person name="Castanera R."/>
            <person name="Culley D."/>
            <person name="Daum C."/>
            <person name="Ezra D."/>
            <person name="Gonzalez J."/>
            <person name="Henrissat B."/>
            <person name="Kuo A."/>
            <person name="Liang C."/>
            <person name="Lipzen A."/>
            <person name="Lutzoni F."/>
            <person name="Magnuson J."/>
            <person name="Mondo S."/>
            <person name="Nolan M."/>
            <person name="Ohm R."/>
            <person name="Pangilinan J."/>
            <person name="Park H.-J."/>
            <person name="Ramirez L."/>
            <person name="Alfaro M."/>
            <person name="Sun H."/>
            <person name="Tritt A."/>
            <person name="Yoshinaga Y."/>
            <person name="Zwiers L.-H."/>
            <person name="Turgeon B."/>
            <person name="Goodwin S."/>
            <person name="Spatafora J."/>
            <person name="Crous P."/>
            <person name="Grigoriev I."/>
        </authorList>
    </citation>
    <scope>NUCLEOTIDE SEQUENCE</scope>
    <source>
        <strain evidence="3">ATCC 36951</strain>
    </source>
</reference>
<dbReference type="AlphaFoldDB" id="A0A6A6CNF9"/>
<gene>
    <name evidence="3" type="ORF">M409DRAFT_52822</name>
</gene>
<evidence type="ECO:0000259" key="2">
    <source>
        <dbReference type="Pfam" id="PF06985"/>
    </source>
</evidence>
<proteinExistence type="predicted"/>
<dbReference type="RefSeq" id="XP_033669706.1">
    <property type="nucleotide sequence ID" value="XM_033812185.1"/>
</dbReference>
<feature type="region of interest" description="Disordered" evidence="1">
    <location>
        <begin position="26"/>
        <end position="64"/>
    </location>
</feature>
<dbReference type="PANTHER" id="PTHR24148:SF64">
    <property type="entry name" value="HETEROKARYON INCOMPATIBILITY DOMAIN-CONTAINING PROTEIN"/>
    <property type="match status" value="1"/>
</dbReference>
<organism evidence="3 4">
    <name type="scientific">Zasmidium cellare ATCC 36951</name>
    <dbReference type="NCBI Taxonomy" id="1080233"/>
    <lineage>
        <taxon>Eukaryota</taxon>
        <taxon>Fungi</taxon>
        <taxon>Dikarya</taxon>
        <taxon>Ascomycota</taxon>
        <taxon>Pezizomycotina</taxon>
        <taxon>Dothideomycetes</taxon>
        <taxon>Dothideomycetidae</taxon>
        <taxon>Mycosphaerellales</taxon>
        <taxon>Mycosphaerellaceae</taxon>
        <taxon>Zasmidium</taxon>
    </lineage>
</organism>
<dbReference type="PANTHER" id="PTHR24148">
    <property type="entry name" value="ANKYRIN REPEAT DOMAIN-CONTAINING PROTEIN 39 HOMOLOG-RELATED"/>
    <property type="match status" value="1"/>
</dbReference>
<dbReference type="InterPro" id="IPR052895">
    <property type="entry name" value="HetReg/Transcr_Mod"/>
</dbReference>
<accession>A0A6A6CNF9</accession>
<evidence type="ECO:0000313" key="3">
    <source>
        <dbReference type="EMBL" id="KAF2168817.1"/>
    </source>
</evidence>
<sequence length="605" mass="68266">MDLNATTSTIADLDESEVQMLAQMSLAEDEDATKPQAQAHVVDNEPELVETSSSRPRSSSVPHPPKTLWSSFLTLSPSLLEPRPYRYKPLLSKGDFRLLSISRSGVGKQLYFQMTRQRMDDCPRYEAISYTWGSTDRTQKIFHAFTGEVLYITNNCASALNSLYTDSERRLWIDAICINQNDIEERSLQVSMMADIFRNASRTIAYIGESDEATEYLVWRTTRRRGGSDDFRNKNLYESNRGHLPSSSSRDYEFHQVKAAASRSWFSRSWVVQEVLLSRNLVMQAGTDVMDFTGICAILQRHAKNPERAVPGITNTFLRYGSEEQVQTRHHKRFAGWAALDDVRLLSPGIPSKRYLRYWQLFNLLFETAPYQCRDARDKLFALISLFDGDPPEELRPDYSLDVGEVYANISRYFIASEGITLGLSAAKGVHSAGDIPSWAIDWRDEPSLDALLRSDLGDRAQYSAGFVPTGRLSGSTLHTTIPAVPSKGPVLRLRGLRAGVFSSTATLMPRLKIDWLCHHDHGEEPTPYENWRFPDATQVGDMVAVFLGFEVPFVFHKAANGWLLVGECDIEEIMYGQALTALSLMRDQIDADVPPSPLEDFDIV</sequence>
<feature type="compositionally biased region" description="Low complexity" evidence="1">
    <location>
        <begin position="52"/>
        <end position="61"/>
    </location>
</feature>
<dbReference type="EMBL" id="ML993589">
    <property type="protein sequence ID" value="KAF2168817.1"/>
    <property type="molecule type" value="Genomic_DNA"/>
</dbReference>
<dbReference type="InterPro" id="IPR010730">
    <property type="entry name" value="HET"/>
</dbReference>
<dbReference type="GeneID" id="54565457"/>
<keyword evidence="4" id="KW-1185">Reference proteome</keyword>
<dbReference type="Pfam" id="PF06985">
    <property type="entry name" value="HET"/>
    <property type="match status" value="1"/>
</dbReference>
<protein>
    <recommendedName>
        <fullName evidence="2">Heterokaryon incompatibility domain-containing protein</fullName>
    </recommendedName>
</protein>
<feature type="domain" description="Heterokaryon incompatibility" evidence="2">
    <location>
        <begin position="125"/>
        <end position="274"/>
    </location>
</feature>
<name>A0A6A6CNF9_ZASCE</name>
<dbReference type="OrthoDB" id="2157530at2759"/>
<evidence type="ECO:0000256" key="1">
    <source>
        <dbReference type="SAM" id="MobiDB-lite"/>
    </source>
</evidence>
<dbReference type="Proteomes" id="UP000799537">
    <property type="component" value="Unassembled WGS sequence"/>
</dbReference>
<evidence type="ECO:0000313" key="4">
    <source>
        <dbReference type="Proteomes" id="UP000799537"/>
    </source>
</evidence>